<accession>A0A1B8Q839</accession>
<evidence type="ECO:0000313" key="2">
    <source>
        <dbReference type="Proteomes" id="UP000092607"/>
    </source>
</evidence>
<evidence type="ECO:0000313" key="1">
    <source>
        <dbReference type="EMBL" id="OBX67280.1"/>
    </source>
</evidence>
<sequence>MKNYPLWHDDFLVCYPALLDRIGTIPQVKKVQEIKELAEIDSQAVAPLDGAVYVIFDGMSPTDPNNGGREQVMELGFTLILAKQQYNPRPRMDGVGASLTAICKALQGFEPEQDGRALTLSPFVQKQALAVRYFKNYALFPLRFTTTVAVMGG</sequence>
<protein>
    <submittedName>
        <fullName evidence="1">Uncharacterized protein</fullName>
    </submittedName>
</protein>
<name>A0A1B8Q839_MORLA</name>
<proteinExistence type="predicted"/>
<dbReference type="InterPro" id="IPR056912">
    <property type="entry name" value="Phage_JBD30_tail_term-like"/>
</dbReference>
<dbReference type="AlphaFoldDB" id="A0A1B8Q839"/>
<comment type="caution">
    <text evidence="1">The sequence shown here is derived from an EMBL/GenBank/DDBJ whole genome shotgun (WGS) entry which is preliminary data.</text>
</comment>
<reference evidence="1 2" key="1">
    <citation type="submission" date="2016-06" db="EMBL/GenBank/DDBJ databases">
        <title>Draft genome of Moraxella lacunata CCUG 57757A.</title>
        <authorList>
            <person name="Salva-Serra F."/>
            <person name="Engstrom-Jakobsson H."/>
            <person name="Thorell K."/>
            <person name="Gonzales-Siles L."/>
            <person name="Karlsson R."/>
            <person name="Boulund F."/>
            <person name="Engstrand L."/>
            <person name="Kristiansson E."/>
            <person name="Moore E."/>
        </authorList>
    </citation>
    <scope>NUCLEOTIDE SEQUENCE [LARGE SCALE GENOMIC DNA]</scope>
    <source>
        <strain evidence="1 2">CCUG 57757A</strain>
    </source>
</reference>
<organism evidence="1 2">
    <name type="scientific">Moraxella lacunata</name>
    <dbReference type="NCBI Taxonomy" id="477"/>
    <lineage>
        <taxon>Bacteria</taxon>
        <taxon>Pseudomonadati</taxon>
        <taxon>Pseudomonadota</taxon>
        <taxon>Gammaproteobacteria</taxon>
        <taxon>Moraxellales</taxon>
        <taxon>Moraxellaceae</taxon>
        <taxon>Moraxella</taxon>
    </lineage>
</organism>
<dbReference type="Proteomes" id="UP000092607">
    <property type="component" value="Unassembled WGS sequence"/>
</dbReference>
<dbReference type="EMBL" id="LZMS01000002">
    <property type="protein sequence ID" value="OBX67280.1"/>
    <property type="molecule type" value="Genomic_DNA"/>
</dbReference>
<gene>
    <name evidence="1" type="ORF">A9309_01230</name>
</gene>
<dbReference type="Pfam" id="PF23840">
    <property type="entry name" value="Phage_tail_terminator"/>
    <property type="match status" value="1"/>
</dbReference>